<protein>
    <submittedName>
        <fullName evidence="4">Putative Ig domain-containing protein</fullName>
    </submittedName>
</protein>
<reference evidence="5" key="1">
    <citation type="submission" date="2016-10" db="EMBL/GenBank/DDBJ databases">
        <authorList>
            <person name="Varghese N."/>
            <person name="Submissions S."/>
        </authorList>
    </citation>
    <scope>NUCLEOTIDE SEQUENCE [LARGE SCALE GENOMIC DNA]</scope>
    <source>
        <strain evidence="5">DSM 22002</strain>
    </source>
</reference>
<keyword evidence="2" id="KW-1133">Transmembrane helix</keyword>
<dbReference type="SUPFAM" id="SSF49313">
    <property type="entry name" value="Cadherin-like"/>
    <property type="match status" value="2"/>
</dbReference>
<evidence type="ECO:0000256" key="1">
    <source>
        <dbReference type="SAM" id="MobiDB-lite"/>
    </source>
</evidence>
<keyword evidence="5" id="KW-1185">Reference proteome</keyword>
<dbReference type="AlphaFoldDB" id="A0A1G8A291"/>
<evidence type="ECO:0000256" key="3">
    <source>
        <dbReference type="SAM" id="SignalP"/>
    </source>
</evidence>
<dbReference type="Gene3D" id="2.60.120.260">
    <property type="entry name" value="Galactose-binding domain-like"/>
    <property type="match status" value="1"/>
</dbReference>
<dbReference type="EMBL" id="LT629695">
    <property type="protein sequence ID" value="SDH15049.1"/>
    <property type="molecule type" value="Genomic_DNA"/>
</dbReference>
<dbReference type="Proteomes" id="UP000198822">
    <property type="component" value="Chromosome I"/>
</dbReference>
<evidence type="ECO:0000313" key="5">
    <source>
        <dbReference type="Proteomes" id="UP000198822"/>
    </source>
</evidence>
<dbReference type="STRING" id="399736.SAMN04489720_0219"/>
<name>A0A1G8A291_9MICO</name>
<feature type="region of interest" description="Disordered" evidence="1">
    <location>
        <begin position="394"/>
        <end position="438"/>
    </location>
</feature>
<dbReference type="InterPro" id="IPR008979">
    <property type="entry name" value="Galactose-bd-like_sf"/>
</dbReference>
<feature type="chain" id="PRO_5009242893" evidence="3">
    <location>
        <begin position="32"/>
        <end position="467"/>
    </location>
</feature>
<feature type="transmembrane region" description="Helical" evidence="2">
    <location>
        <begin position="441"/>
        <end position="460"/>
    </location>
</feature>
<organism evidence="4 5">
    <name type="scientific">Agrococcus jejuensis</name>
    <dbReference type="NCBI Taxonomy" id="399736"/>
    <lineage>
        <taxon>Bacteria</taxon>
        <taxon>Bacillati</taxon>
        <taxon>Actinomycetota</taxon>
        <taxon>Actinomycetes</taxon>
        <taxon>Micrococcales</taxon>
        <taxon>Microbacteriaceae</taxon>
        <taxon>Agrococcus</taxon>
    </lineage>
</organism>
<feature type="compositionally biased region" description="Pro residues" evidence="1">
    <location>
        <begin position="398"/>
        <end position="429"/>
    </location>
</feature>
<evidence type="ECO:0000256" key="2">
    <source>
        <dbReference type="SAM" id="Phobius"/>
    </source>
</evidence>
<dbReference type="GO" id="GO:0005975">
    <property type="term" value="P:carbohydrate metabolic process"/>
    <property type="evidence" value="ECO:0007669"/>
    <property type="project" value="UniProtKB-ARBA"/>
</dbReference>
<keyword evidence="3" id="KW-0732">Signal</keyword>
<dbReference type="GO" id="GO:0005509">
    <property type="term" value="F:calcium ion binding"/>
    <property type="evidence" value="ECO:0007669"/>
    <property type="project" value="InterPro"/>
</dbReference>
<dbReference type="InterPro" id="IPR013783">
    <property type="entry name" value="Ig-like_fold"/>
</dbReference>
<gene>
    <name evidence="4" type="ORF">SAMN04489720_0219</name>
</gene>
<dbReference type="GO" id="GO:0016020">
    <property type="term" value="C:membrane"/>
    <property type="evidence" value="ECO:0007669"/>
    <property type="project" value="InterPro"/>
</dbReference>
<keyword evidence="2" id="KW-0812">Transmembrane</keyword>
<feature type="signal peptide" evidence="3">
    <location>
        <begin position="1"/>
        <end position="31"/>
    </location>
</feature>
<dbReference type="Gene3D" id="2.60.40.10">
    <property type="entry name" value="Immunoglobulins"/>
    <property type="match status" value="2"/>
</dbReference>
<evidence type="ECO:0000313" key="4">
    <source>
        <dbReference type="EMBL" id="SDH15049.1"/>
    </source>
</evidence>
<accession>A0A1G8A291</accession>
<dbReference type="SUPFAM" id="SSF49785">
    <property type="entry name" value="Galactose-binding domain-like"/>
    <property type="match status" value="1"/>
</dbReference>
<sequence length="467" mass="47024">MPYIEPMRRIAPIGLLAAAFVLLGVAAPASALSYDDGDATGVELDATAPFPGGPSTPTTSQRVFTVDGGGRVGRVEIGLRFTQAQYSCTPGVDGDGETYGIYFADIQYTLTSPAGTTVTLIAGDDFPGNGTASYPGFVDPLTPGGTAPTPDPVDVLLLDDPAVPLVGSTNDGEPETGSFRPTQPLAAFDGELATGDWILTIADMYPRSPHCYSAATFEVGVIPELPGAALPYGVVGRDYETQIPGIPEGSTLAVVDEAAVPAGLAVDAQGVVTGVPEQTGSYAFEATATDEEGTSDPATFTIDVLALPAIDGPATAEATIGEAFSYAPTFYRGVPEADAVATGLPAGLEVDAATAAITGIPEGPAGEYVVDYVADNGLEPAATHQVTITIAEANVPPTTAPPTTDPPTTAPPTTPVPSAPAPTPAPTDPPIGSSLPPTGAVVGWGLVAAAAAAVGAGAALRSRRRRR</sequence>
<dbReference type="Pfam" id="PF05345">
    <property type="entry name" value="He_PIG"/>
    <property type="match status" value="2"/>
</dbReference>
<proteinExistence type="predicted"/>
<dbReference type="InterPro" id="IPR015919">
    <property type="entry name" value="Cadherin-like_sf"/>
</dbReference>
<keyword evidence="2" id="KW-0472">Membrane</keyword>